<dbReference type="HOGENOM" id="CLU_3104606_0_0_9"/>
<keyword evidence="2" id="KW-1185">Reference proteome</keyword>
<dbReference type="Proteomes" id="UP000003438">
    <property type="component" value="Unassembled WGS sequence"/>
</dbReference>
<dbReference type="AlphaFoldDB" id="D1PP06"/>
<dbReference type="STRING" id="411471.SUBVAR_06119"/>
<dbReference type="EMBL" id="ACBY02000025">
    <property type="protein sequence ID" value="EFB75501.1"/>
    <property type="molecule type" value="Genomic_DNA"/>
</dbReference>
<sequence length="51" mass="5775">MSLDPRFQHLPFPLLLHFFCIIIAAAAAECKTPSFCRFALRFAVKPAILKL</sequence>
<reference evidence="1" key="1">
    <citation type="submission" date="2009-12" db="EMBL/GenBank/DDBJ databases">
        <authorList>
            <person name="Weinstock G."/>
            <person name="Sodergren E."/>
            <person name="Clifton S."/>
            <person name="Fulton L."/>
            <person name="Fulton B."/>
            <person name="Courtney L."/>
            <person name="Fronick C."/>
            <person name="Harrison M."/>
            <person name="Strong C."/>
            <person name="Farmer C."/>
            <person name="Delahaunty K."/>
            <person name="Markovic C."/>
            <person name="Hall O."/>
            <person name="Minx P."/>
            <person name="Tomlinson C."/>
            <person name="Mitreva M."/>
            <person name="Nelson J."/>
            <person name="Hou S."/>
            <person name="Wollam A."/>
            <person name="Pepin K.H."/>
            <person name="Johnson M."/>
            <person name="Bhonagiri V."/>
            <person name="Nash W.E."/>
            <person name="Warren W."/>
            <person name="Chinwalla A."/>
            <person name="Mardis E.R."/>
            <person name="Wilson R.K."/>
        </authorList>
    </citation>
    <scope>NUCLEOTIDE SEQUENCE [LARGE SCALE GENOMIC DNA]</scope>
    <source>
        <strain evidence="1">DSM 15176</strain>
    </source>
</reference>
<name>D1PP06_9FIRM</name>
<evidence type="ECO:0000313" key="1">
    <source>
        <dbReference type="EMBL" id="EFB75501.1"/>
    </source>
</evidence>
<organism evidence="1 2">
    <name type="scientific">Subdoligranulum variabile DSM 15176</name>
    <dbReference type="NCBI Taxonomy" id="411471"/>
    <lineage>
        <taxon>Bacteria</taxon>
        <taxon>Bacillati</taxon>
        <taxon>Bacillota</taxon>
        <taxon>Clostridia</taxon>
        <taxon>Eubacteriales</taxon>
        <taxon>Oscillospiraceae</taxon>
        <taxon>Subdoligranulum</taxon>
    </lineage>
</organism>
<comment type="caution">
    <text evidence="1">The sequence shown here is derived from an EMBL/GenBank/DDBJ whole genome shotgun (WGS) entry which is preliminary data.</text>
</comment>
<evidence type="ECO:0000313" key="2">
    <source>
        <dbReference type="Proteomes" id="UP000003438"/>
    </source>
</evidence>
<gene>
    <name evidence="1" type="ORF">SUBVAR_06119</name>
</gene>
<accession>D1PP06</accession>
<proteinExistence type="predicted"/>
<protein>
    <submittedName>
        <fullName evidence="1">Uncharacterized protein</fullName>
    </submittedName>
</protein>